<protein>
    <submittedName>
        <fullName evidence="1">Uncharacterized protein</fullName>
    </submittedName>
</protein>
<gene>
    <name evidence="1" type="ORF">DSO57_1020586</name>
</gene>
<dbReference type="EMBL" id="QTSX02002937">
    <property type="protein sequence ID" value="KAJ9073059.1"/>
    <property type="molecule type" value="Genomic_DNA"/>
</dbReference>
<sequence length="114" mass="12447">MPSNNSKRYCRIYTPGSLSQQSLASLASLASDPDDSDECPTPVSSIFSTLDKSTLKPKEHIPEPTSLTKGFYARKAETAADFERVLLFGFYNGQGKRKVCSTIKVSLSPPIISK</sequence>
<organism evidence="1 2">
    <name type="scientific">Entomophthora muscae</name>
    <dbReference type="NCBI Taxonomy" id="34485"/>
    <lineage>
        <taxon>Eukaryota</taxon>
        <taxon>Fungi</taxon>
        <taxon>Fungi incertae sedis</taxon>
        <taxon>Zoopagomycota</taxon>
        <taxon>Entomophthoromycotina</taxon>
        <taxon>Entomophthoromycetes</taxon>
        <taxon>Entomophthorales</taxon>
        <taxon>Entomophthoraceae</taxon>
        <taxon>Entomophthora</taxon>
    </lineage>
</organism>
<evidence type="ECO:0000313" key="1">
    <source>
        <dbReference type="EMBL" id="KAJ9073059.1"/>
    </source>
</evidence>
<comment type="caution">
    <text evidence="1">The sequence shown here is derived from an EMBL/GenBank/DDBJ whole genome shotgun (WGS) entry which is preliminary data.</text>
</comment>
<name>A0ACC2TEE9_9FUNG</name>
<evidence type="ECO:0000313" key="2">
    <source>
        <dbReference type="Proteomes" id="UP001165960"/>
    </source>
</evidence>
<accession>A0ACC2TEE9</accession>
<dbReference type="Proteomes" id="UP001165960">
    <property type="component" value="Unassembled WGS sequence"/>
</dbReference>
<reference evidence="1" key="1">
    <citation type="submission" date="2022-04" db="EMBL/GenBank/DDBJ databases">
        <title>Genome of the entomopathogenic fungus Entomophthora muscae.</title>
        <authorList>
            <person name="Elya C."/>
            <person name="Lovett B.R."/>
            <person name="Lee E."/>
            <person name="Macias A.M."/>
            <person name="Hajek A.E."/>
            <person name="De Bivort B.L."/>
            <person name="Kasson M.T."/>
            <person name="De Fine Licht H.H."/>
            <person name="Stajich J.E."/>
        </authorList>
    </citation>
    <scope>NUCLEOTIDE SEQUENCE</scope>
    <source>
        <strain evidence="1">Berkeley</strain>
    </source>
</reference>
<keyword evidence="2" id="KW-1185">Reference proteome</keyword>
<proteinExistence type="predicted"/>